<evidence type="ECO:0000259" key="3">
    <source>
        <dbReference type="PROSITE" id="PS50846"/>
    </source>
</evidence>
<dbReference type="Pfam" id="PF00403">
    <property type="entry name" value="HMA"/>
    <property type="match status" value="1"/>
</dbReference>
<keyword evidence="2" id="KW-0186">Copper</keyword>
<dbReference type="InterPro" id="IPR006122">
    <property type="entry name" value="HMA_Cu_ion-bd"/>
</dbReference>
<organism evidence="4 5">
    <name type="scientific">Thermodesulfatator autotrophicus</name>
    <dbReference type="NCBI Taxonomy" id="1795632"/>
    <lineage>
        <taxon>Bacteria</taxon>
        <taxon>Pseudomonadati</taxon>
        <taxon>Thermodesulfobacteriota</taxon>
        <taxon>Thermodesulfobacteria</taxon>
        <taxon>Thermodesulfobacteriales</taxon>
        <taxon>Thermodesulfatatoraceae</taxon>
        <taxon>Thermodesulfatator</taxon>
    </lineage>
</organism>
<dbReference type="AlphaFoldDB" id="A0A177E9C5"/>
<dbReference type="SUPFAM" id="SSF55008">
    <property type="entry name" value="HMA, heavy metal-associated domain"/>
    <property type="match status" value="1"/>
</dbReference>
<evidence type="ECO:0000256" key="1">
    <source>
        <dbReference type="ARBA" id="ARBA00022723"/>
    </source>
</evidence>
<sequence length="68" mass="7490">MSNLELKVSGMNCMHCVKRVEKALLELPGIKEVKVDLQTGMVSLDKPDDLSLDEIKAAIKEAGYQVES</sequence>
<keyword evidence="1" id="KW-0479">Metal-binding</keyword>
<proteinExistence type="predicted"/>
<accession>A0A177E9C5</accession>
<keyword evidence="5" id="KW-1185">Reference proteome</keyword>
<dbReference type="Proteomes" id="UP000076964">
    <property type="component" value="Unassembled WGS sequence"/>
</dbReference>
<dbReference type="STRING" id="1795632.TH606_01410"/>
<dbReference type="PROSITE" id="PS01047">
    <property type="entry name" value="HMA_1"/>
    <property type="match status" value="1"/>
</dbReference>
<evidence type="ECO:0000313" key="5">
    <source>
        <dbReference type="Proteomes" id="UP000076964"/>
    </source>
</evidence>
<dbReference type="GO" id="GO:0006825">
    <property type="term" value="P:copper ion transport"/>
    <property type="evidence" value="ECO:0007669"/>
    <property type="project" value="InterPro"/>
</dbReference>
<dbReference type="InterPro" id="IPR036163">
    <property type="entry name" value="HMA_dom_sf"/>
</dbReference>
<dbReference type="NCBIfam" id="TIGR00003">
    <property type="entry name" value="copper ion binding protein"/>
    <property type="match status" value="1"/>
</dbReference>
<feature type="domain" description="HMA" evidence="3">
    <location>
        <begin position="2"/>
        <end position="67"/>
    </location>
</feature>
<reference evidence="4 5" key="1">
    <citation type="submission" date="2016-02" db="EMBL/GenBank/DDBJ databases">
        <title>Draft genome sequence of Thermodesulfatator sp. S606.</title>
        <authorList>
            <person name="Lai Q."/>
            <person name="Cao J."/>
            <person name="Dupont S."/>
            <person name="Shao Z."/>
            <person name="Jebbar M."/>
            <person name="Alain K."/>
        </authorList>
    </citation>
    <scope>NUCLEOTIDE SEQUENCE [LARGE SCALE GENOMIC DNA]</scope>
    <source>
        <strain evidence="4 5">S606</strain>
    </source>
</reference>
<gene>
    <name evidence="4" type="ORF">TH606_01410</name>
</gene>
<dbReference type="RefSeq" id="WP_068540866.1">
    <property type="nucleotide sequence ID" value="NZ_LSFI01000004.1"/>
</dbReference>
<name>A0A177E9C5_9BACT</name>
<dbReference type="PRINTS" id="PR00944">
    <property type="entry name" value="CUEXPORT"/>
</dbReference>
<comment type="caution">
    <text evidence="4">The sequence shown here is derived from an EMBL/GenBank/DDBJ whole genome shotgun (WGS) entry which is preliminary data.</text>
</comment>
<dbReference type="PROSITE" id="PS50846">
    <property type="entry name" value="HMA_2"/>
    <property type="match status" value="1"/>
</dbReference>
<dbReference type="EMBL" id="LSFI01000004">
    <property type="protein sequence ID" value="OAG28515.1"/>
    <property type="molecule type" value="Genomic_DNA"/>
</dbReference>
<dbReference type="InterPro" id="IPR006121">
    <property type="entry name" value="HMA_dom"/>
</dbReference>
<evidence type="ECO:0000256" key="2">
    <source>
        <dbReference type="ARBA" id="ARBA00023008"/>
    </source>
</evidence>
<dbReference type="Gene3D" id="3.30.70.100">
    <property type="match status" value="1"/>
</dbReference>
<dbReference type="InterPro" id="IPR017969">
    <property type="entry name" value="Heavy-metal-associated_CS"/>
</dbReference>
<dbReference type="FunFam" id="3.30.70.100:FF:000001">
    <property type="entry name" value="ATPase copper transporting beta"/>
    <property type="match status" value="1"/>
</dbReference>
<dbReference type="InterPro" id="IPR000428">
    <property type="entry name" value="Cu-bd"/>
</dbReference>
<evidence type="ECO:0000313" key="4">
    <source>
        <dbReference type="EMBL" id="OAG28515.1"/>
    </source>
</evidence>
<dbReference type="GO" id="GO:0005507">
    <property type="term" value="F:copper ion binding"/>
    <property type="evidence" value="ECO:0007669"/>
    <property type="project" value="InterPro"/>
</dbReference>
<protein>
    <recommendedName>
        <fullName evidence="3">HMA domain-containing protein</fullName>
    </recommendedName>
</protein>
<dbReference type="CDD" id="cd00371">
    <property type="entry name" value="HMA"/>
    <property type="match status" value="1"/>
</dbReference>